<keyword evidence="4 6" id="KW-1133">Transmembrane helix</keyword>
<dbReference type="PANTHER" id="PTHR14768:SF5">
    <property type="entry name" value="TRANSMEMBRANE PROTEIN PMIS2"/>
    <property type="match status" value="1"/>
</dbReference>
<feature type="transmembrane region" description="Helical" evidence="6">
    <location>
        <begin position="30"/>
        <end position="51"/>
    </location>
</feature>
<evidence type="ECO:0000256" key="4">
    <source>
        <dbReference type="ARBA" id="ARBA00022989"/>
    </source>
</evidence>
<proteinExistence type="inferred from homology"/>
<comment type="subcellular location">
    <subcellularLocation>
        <location evidence="1">Membrane</location>
    </subcellularLocation>
</comment>
<dbReference type="GeneID" id="110297728"/>
<protein>
    <submittedName>
        <fullName evidence="8">Transmembrane protein PMIS2</fullName>
    </submittedName>
</protein>
<evidence type="ECO:0000256" key="3">
    <source>
        <dbReference type="ARBA" id="ARBA00022692"/>
    </source>
</evidence>
<evidence type="ECO:0000256" key="6">
    <source>
        <dbReference type="SAM" id="Phobius"/>
    </source>
</evidence>
<dbReference type="RefSeq" id="XP_029335598.1">
    <property type="nucleotide sequence ID" value="XM_029479738.1"/>
</dbReference>
<dbReference type="PANTHER" id="PTHR14768">
    <property type="entry name" value="UPF0338 PROTEIN"/>
    <property type="match status" value="1"/>
</dbReference>
<dbReference type="Pfam" id="PF04505">
    <property type="entry name" value="CD225"/>
    <property type="match status" value="1"/>
</dbReference>
<dbReference type="KEGG" id="mcal:110297728"/>
<name>A0A6P7R366_MUSCR</name>
<evidence type="ECO:0000256" key="1">
    <source>
        <dbReference type="ARBA" id="ARBA00004370"/>
    </source>
</evidence>
<evidence type="ECO:0000313" key="7">
    <source>
        <dbReference type="Proteomes" id="UP000515126"/>
    </source>
</evidence>
<keyword evidence="3 6" id="KW-0812">Transmembrane</keyword>
<dbReference type="GO" id="GO:0016020">
    <property type="term" value="C:membrane"/>
    <property type="evidence" value="ECO:0007669"/>
    <property type="project" value="UniProtKB-SubCell"/>
</dbReference>
<evidence type="ECO:0000313" key="8">
    <source>
        <dbReference type="RefSeq" id="XP_029335598.1"/>
    </source>
</evidence>
<gene>
    <name evidence="8" type="primary">LOC110297728</name>
</gene>
<keyword evidence="5 6" id="KW-0472">Membrane</keyword>
<evidence type="ECO:0000256" key="5">
    <source>
        <dbReference type="ARBA" id="ARBA00023136"/>
    </source>
</evidence>
<organism evidence="7 8">
    <name type="scientific">Mus caroli</name>
    <name type="common">Ryukyu mouse</name>
    <name type="synonym">Ricefield mouse</name>
    <dbReference type="NCBI Taxonomy" id="10089"/>
    <lineage>
        <taxon>Eukaryota</taxon>
        <taxon>Metazoa</taxon>
        <taxon>Chordata</taxon>
        <taxon>Craniata</taxon>
        <taxon>Vertebrata</taxon>
        <taxon>Euteleostomi</taxon>
        <taxon>Mammalia</taxon>
        <taxon>Eutheria</taxon>
        <taxon>Euarchontoglires</taxon>
        <taxon>Glires</taxon>
        <taxon>Rodentia</taxon>
        <taxon>Myomorpha</taxon>
        <taxon>Muroidea</taxon>
        <taxon>Muridae</taxon>
        <taxon>Murinae</taxon>
        <taxon>Mus</taxon>
        <taxon>Mus</taxon>
    </lineage>
</organism>
<dbReference type="InterPro" id="IPR007593">
    <property type="entry name" value="CD225/Dispanin_fam"/>
</dbReference>
<feature type="transmembrane region" description="Helical" evidence="6">
    <location>
        <begin position="76"/>
        <end position="95"/>
    </location>
</feature>
<dbReference type="GO" id="GO:0007339">
    <property type="term" value="P:binding of sperm to zona pellucida"/>
    <property type="evidence" value="ECO:0007669"/>
    <property type="project" value="Ensembl"/>
</dbReference>
<dbReference type="Proteomes" id="UP000515126">
    <property type="component" value="Chromosome 7"/>
</dbReference>
<dbReference type="AlphaFoldDB" id="A0A6P7R366"/>
<reference evidence="8" key="1">
    <citation type="submission" date="2025-08" db="UniProtKB">
        <authorList>
            <consortium name="RefSeq"/>
        </authorList>
    </citation>
    <scope>IDENTIFICATION</scope>
</reference>
<accession>A0A6P7R366</accession>
<keyword evidence="7" id="KW-1185">Reference proteome</keyword>
<evidence type="ECO:0000256" key="2">
    <source>
        <dbReference type="ARBA" id="ARBA00006843"/>
    </source>
</evidence>
<sequence length="96" mass="10934">MDTGQQGAPGRKPLDRPQTPDELKFYARNYTLLAVLALILFLPFGLLALYFSHQTNEANKCSAWEDAYRNSSRTMWFNMLAILAFIGIIYVFALVL</sequence>
<comment type="similarity">
    <text evidence="2">Belongs to the CD225/Dispanin family.</text>
</comment>